<keyword evidence="1" id="KW-1133">Transmembrane helix</keyword>
<evidence type="ECO:0000313" key="4">
    <source>
        <dbReference type="Proteomes" id="UP001171606"/>
    </source>
</evidence>
<sequence>MFSTSCPQCGAPVEFRSAAAVMAVCAFCRSTLLKRGADVERIGELATVLDDASPIQIGTAGRYGKRAFTVLGRIQMTYDAGAWSEWYVVFDDGAFGWLSDASGQYAITVREPDDAIGATWPAFNALEPGMRIDHGGRAYLVSDVRTARCTGGDGELPFRVDAGWEARVADLRTGNAFATYDYSDAAANGGRPTVYAGEALEFDALAFTGLRDTENETREQRGAEMVPFACPSCGAPLSYAPNVADYVVCGNCHAGVQCTAEQQTVFAAQRRLDAVKGALELGAVGTFDGAKYTVIGMMRCRVPGDDETWDEYLLLNPKRGFLWLVQSDGRWERVQVLDQWPTIGSDADVTDGGKTYRLRETYDSEVVYVVGAFNWRVQVGDRTSIIDYGWQKDKLTRERSAAEIVWSRARPLSGSALADRFGMPALATAAATGATAATGAAASTGLFGGKGPHSFAPLPLVFSALLVILNMGSLFSFSGRTVYVLIGLLVLWLPEWLWKRFASDGGGA</sequence>
<dbReference type="InterPro" id="IPR025235">
    <property type="entry name" value="DUF4178"/>
</dbReference>
<proteinExistence type="predicted"/>
<dbReference type="Pfam" id="PF13785">
    <property type="entry name" value="DUF4178"/>
    <property type="match status" value="2"/>
</dbReference>
<evidence type="ECO:0000259" key="2">
    <source>
        <dbReference type="Pfam" id="PF13785"/>
    </source>
</evidence>
<feature type="transmembrane region" description="Helical" evidence="1">
    <location>
        <begin position="481"/>
        <end position="498"/>
    </location>
</feature>
<feature type="domain" description="DUF4178" evidence="2">
    <location>
        <begin position="56"/>
        <end position="201"/>
    </location>
</feature>
<feature type="transmembrane region" description="Helical" evidence="1">
    <location>
        <begin position="421"/>
        <end position="443"/>
    </location>
</feature>
<dbReference type="RefSeq" id="WP_301757525.1">
    <property type="nucleotide sequence ID" value="NZ_JAUJSQ010000024.1"/>
</dbReference>
<reference evidence="3" key="1">
    <citation type="submission" date="2023-07" db="EMBL/GenBank/DDBJ databases">
        <title>A collection of bacterial strains from the Burkholderia cepacia Research Laboratory and Repository.</title>
        <authorList>
            <person name="Lipuma J."/>
            <person name="Spilker T."/>
            <person name="Caverly L."/>
        </authorList>
    </citation>
    <scope>NUCLEOTIDE SEQUENCE</scope>
    <source>
        <strain evidence="3">AU42020</strain>
    </source>
</reference>
<evidence type="ECO:0000313" key="3">
    <source>
        <dbReference type="EMBL" id="MDN7936333.1"/>
    </source>
</evidence>
<keyword evidence="4" id="KW-1185">Reference proteome</keyword>
<evidence type="ECO:0000256" key="1">
    <source>
        <dbReference type="SAM" id="Phobius"/>
    </source>
</evidence>
<feature type="domain" description="DUF4178" evidence="2">
    <location>
        <begin position="281"/>
        <end position="413"/>
    </location>
</feature>
<organism evidence="3 4">
    <name type="scientific">Burkholderia metallica</name>
    <dbReference type="NCBI Taxonomy" id="488729"/>
    <lineage>
        <taxon>Bacteria</taxon>
        <taxon>Pseudomonadati</taxon>
        <taxon>Pseudomonadota</taxon>
        <taxon>Betaproteobacteria</taxon>
        <taxon>Burkholderiales</taxon>
        <taxon>Burkholderiaceae</taxon>
        <taxon>Burkholderia</taxon>
        <taxon>Burkholderia cepacia complex</taxon>
    </lineage>
</organism>
<keyword evidence="1" id="KW-0812">Transmembrane</keyword>
<dbReference type="Proteomes" id="UP001171606">
    <property type="component" value="Unassembled WGS sequence"/>
</dbReference>
<protein>
    <submittedName>
        <fullName evidence="3">DUF4178 domain-containing protein</fullName>
    </submittedName>
</protein>
<comment type="caution">
    <text evidence="3">The sequence shown here is derived from an EMBL/GenBank/DDBJ whole genome shotgun (WGS) entry which is preliminary data.</text>
</comment>
<feature type="transmembrane region" description="Helical" evidence="1">
    <location>
        <begin position="455"/>
        <end position="475"/>
    </location>
</feature>
<dbReference type="EMBL" id="JAUJSQ010000024">
    <property type="protein sequence ID" value="MDN7936333.1"/>
    <property type="molecule type" value="Genomic_DNA"/>
</dbReference>
<gene>
    <name evidence="3" type="ORF">QZM52_34200</name>
</gene>
<keyword evidence="1" id="KW-0472">Membrane</keyword>
<name>A0ABT8PPM3_9BURK</name>
<accession>A0ABT8PPM3</accession>